<proteinExistence type="predicted"/>
<comment type="caution">
    <text evidence="1">The sequence shown here is derived from an EMBL/GenBank/DDBJ whole genome shotgun (WGS) entry which is preliminary data.</text>
</comment>
<dbReference type="EMBL" id="RCHS01000573">
    <property type="protein sequence ID" value="RMX57915.1"/>
    <property type="molecule type" value="Genomic_DNA"/>
</dbReference>
<sequence>MTTRVISELCYKECGNRSVEHRMFFKVKTTTRMTACTGLSSSTRNERIPEALREVQIFSKSQRKTYTLEDVKGQQIGRVQHFLNIPLHGLLRYGKITRIEGLDRLKLIHVYLKIGEKQDIAFPRFILERNEIIPIPRSHTSLVPLVISARYLVQPYLIGLLVTRNREINGEPTVTSRDDVNFLKK</sequence>
<dbReference type="AlphaFoldDB" id="A0A3M6UWA1"/>
<organism evidence="1 2">
    <name type="scientific">Pocillopora damicornis</name>
    <name type="common">Cauliflower coral</name>
    <name type="synonym">Millepora damicornis</name>
    <dbReference type="NCBI Taxonomy" id="46731"/>
    <lineage>
        <taxon>Eukaryota</taxon>
        <taxon>Metazoa</taxon>
        <taxon>Cnidaria</taxon>
        <taxon>Anthozoa</taxon>
        <taxon>Hexacorallia</taxon>
        <taxon>Scleractinia</taxon>
        <taxon>Astrocoeniina</taxon>
        <taxon>Pocilloporidae</taxon>
        <taxon>Pocillopora</taxon>
    </lineage>
</organism>
<accession>A0A3M6UWA1</accession>
<keyword evidence="2" id="KW-1185">Reference proteome</keyword>
<evidence type="ECO:0000313" key="1">
    <source>
        <dbReference type="EMBL" id="RMX57915.1"/>
    </source>
</evidence>
<evidence type="ECO:0000313" key="2">
    <source>
        <dbReference type="Proteomes" id="UP000275408"/>
    </source>
</evidence>
<name>A0A3M6UWA1_POCDA</name>
<gene>
    <name evidence="1" type="ORF">pdam_00006719</name>
</gene>
<protein>
    <submittedName>
        <fullName evidence="1">Uncharacterized protein</fullName>
    </submittedName>
</protein>
<dbReference type="Proteomes" id="UP000275408">
    <property type="component" value="Unassembled WGS sequence"/>
</dbReference>
<reference evidence="1 2" key="1">
    <citation type="journal article" date="2018" name="Sci. Rep.">
        <title>Comparative analysis of the Pocillopora damicornis genome highlights role of immune system in coral evolution.</title>
        <authorList>
            <person name="Cunning R."/>
            <person name="Bay R.A."/>
            <person name="Gillette P."/>
            <person name="Baker A.C."/>
            <person name="Traylor-Knowles N."/>
        </authorList>
    </citation>
    <scope>NUCLEOTIDE SEQUENCE [LARGE SCALE GENOMIC DNA]</scope>
    <source>
        <strain evidence="1">RSMAS</strain>
        <tissue evidence="1">Whole animal</tissue>
    </source>
</reference>